<dbReference type="Gene3D" id="1.20.140.30">
    <property type="entry name" value="MOB kinase activator"/>
    <property type="match status" value="1"/>
</dbReference>
<keyword evidence="2" id="KW-1133">Transmembrane helix</keyword>
<keyword evidence="2" id="KW-0472">Membrane</keyword>
<evidence type="ECO:0000256" key="2">
    <source>
        <dbReference type="SAM" id="Phobius"/>
    </source>
</evidence>
<keyword evidence="2" id="KW-0812">Transmembrane</keyword>
<proteinExistence type="predicted"/>
<protein>
    <submittedName>
        <fullName evidence="3">Uncharacterized protein</fullName>
    </submittedName>
</protein>
<gene>
    <name evidence="3" type="ORF">RGQ29_032497</name>
</gene>
<reference evidence="3 4" key="1">
    <citation type="journal article" date="2023" name="G3 (Bethesda)">
        <title>A haplotype-resolved chromosome-scale genome for Quercus rubra L. provides insights into the genetics of adaptive traits for red oak species.</title>
        <authorList>
            <person name="Kapoor B."/>
            <person name="Jenkins J."/>
            <person name="Schmutz J."/>
            <person name="Zhebentyayeva T."/>
            <person name="Kuelheim C."/>
            <person name="Coggeshall M."/>
            <person name="Heim C."/>
            <person name="Lasky J.R."/>
            <person name="Leites L."/>
            <person name="Islam-Faridi N."/>
            <person name="Romero-Severson J."/>
            <person name="DeLeo V.L."/>
            <person name="Lucas S.M."/>
            <person name="Lazic D."/>
            <person name="Gailing O."/>
            <person name="Carlson J."/>
            <person name="Staton M."/>
        </authorList>
    </citation>
    <scope>NUCLEOTIDE SEQUENCE [LARGE SCALE GENOMIC DNA]</scope>
    <source>
        <strain evidence="3">Pseudo-F2</strain>
    </source>
</reference>
<feature type="region of interest" description="Disordered" evidence="1">
    <location>
        <begin position="1"/>
        <end position="30"/>
    </location>
</feature>
<sequence length="110" mass="12232">MQPSGPSSAYGGNYQHPSRSPYGAYGTPAPYQPPNIFLPSQTPSQGAQIRKHIDDTLGSGNLREAVKLPTGEGLNEWLAVMFEGWKLIRPLFGCVLFFLALFLNFYFFVF</sequence>
<organism evidence="3 4">
    <name type="scientific">Quercus rubra</name>
    <name type="common">Northern red oak</name>
    <name type="synonym">Quercus borealis</name>
    <dbReference type="NCBI Taxonomy" id="3512"/>
    <lineage>
        <taxon>Eukaryota</taxon>
        <taxon>Viridiplantae</taxon>
        <taxon>Streptophyta</taxon>
        <taxon>Embryophyta</taxon>
        <taxon>Tracheophyta</taxon>
        <taxon>Spermatophyta</taxon>
        <taxon>Magnoliopsida</taxon>
        <taxon>eudicotyledons</taxon>
        <taxon>Gunneridae</taxon>
        <taxon>Pentapetalae</taxon>
        <taxon>rosids</taxon>
        <taxon>fabids</taxon>
        <taxon>Fagales</taxon>
        <taxon>Fagaceae</taxon>
        <taxon>Quercus</taxon>
    </lineage>
</organism>
<comment type="caution">
    <text evidence="3">The sequence shown here is derived from an EMBL/GenBank/DDBJ whole genome shotgun (WGS) entry which is preliminary data.</text>
</comment>
<evidence type="ECO:0000256" key="1">
    <source>
        <dbReference type="SAM" id="MobiDB-lite"/>
    </source>
</evidence>
<feature type="transmembrane region" description="Helical" evidence="2">
    <location>
        <begin position="91"/>
        <end position="109"/>
    </location>
</feature>
<dbReference type="InterPro" id="IPR036703">
    <property type="entry name" value="MOB_kinase_act_sf"/>
</dbReference>
<evidence type="ECO:0000313" key="4">
    <source>
        <dbReference type="Proteomes" id="UP001324115"/>
    </source>
</evidence>
<name>A0AAN7DWJ6_QUERU</name>
<dbReference type="AlphaFoldDB" id="A0AAN7DWJ6"/>
<dbReference type="EMBL" id="JAXUIC010000118">
    <property type="protein sequence ID" value="KAK4551160.1"/>
    <property type="molecule type" value="Genomic_DNA"/>
</dbReference>
<keyword evidence="4" id="KW-1185">Reference proteome</keyword>
<evidence type="ECO:0000313" key="3">
    <source>
        <dbReference type="EMBL" id="KAK4551160.1"/>
    </source>
</evidence>
<accession>A0AAN7DWJ6</accession>
<dbReference type="SUPFAM" id="SSF101152">
    <property type="entry name" value="Mob1/phocein"/>
    <property type="match status" value="1"/>
</dbReference>
<dbReference type="Proteomes" id="UP001324115">
    <property type="component" value="Unassembled WGS sequence"/>
</dbReference>